<evidence type="ECO:0000313" key="4">
    <source>
        <dbReference type="EMBL" id="RUT27691.1"/>
    </source>
</evidence>
<dbReference type="AlphaFoldDB" id="A0A433X0V9"/>
<evidence type="ECO:0000256" key="2">
    <source>
        <dbReference type="SAM" id="Phobius"/>
    </source>
</evidence>
<feature type="transmembrane region" description="Helical" evidence="2">
    <location>
        <begin position="21"/>
        <end position="41"/>
    </location>
</feature>
<dbReference type="InterPro" id="IPR052901">
    <property type="entry name" value="Bact_TGase-like"/>
</dbReference>
<feature type="transmembrane region" description="Helical" evidence="2">
    <location>
        <begin position="221"/>
        <end position="244"/>
    </location>
</feature>
<dbReference type="OrthoDB" id="9804872at2"/>
<evidence type="ECO:0000313" key="5">
    <source>
        <dbReference type="Proteomes" id="UP000272464"/>
    </source>
</evidence>
<name>A0A433X0V9_9BACL</name>
<dbReference type="Pfam" id="PF01841">
    <property type="entry name" value="Transglut_core"/>
    <property type="match status" value="1"/>
</dbReference>
<feature type="transmembrane region" description="Helical" evidence="2">
    <location>
        <begin position="128"/>
        <end position="146"/>
    </location>
</feature>
<feature type="transmembrane region" description="Helical" evidence="2">
    <location>
        <begin position="53"/>
        <end position="77"/>
    </location>
</feature>
<sequence length="769" mass="84735">MPKSESLLTANLPRFKGLGERLILSLFIFGLFREWLSPLMTLLGPEGEKPLDLFYILTILLLVAGCLNMSFAIFSIVPPFLCLGAMIYLFGEGKGISWIADCIQIFERDIAGVLNTGKIAMLSSEMRMFVLLLGWSLLVASVQVLALSRQSILLFFSATVVYLLSLEFGLGLHTYLGLVRTILIGLLLQAVMHTLHIQEEGADEEPGSASPPDGRFRTAEFAAVITVVLGGIIGLATLVGTLPIQPAKTLSLQQAVVSLEAWTQTELPSHSPGANNMSGYGNDDHELGGPLTLNNKVFFTAVSPHSTYYRGESKSTYTGRGWTQRDQTTAPLSQDGRVASEGPVRSSAEEFKQSIIFKEPQTGRVVLVGGGIPVKVNRITNGKQELPFLNLTTFPSSGLIEYSIGTAGKSLHTGSNRSTQSPEELSSYEMTVQEQRVSPAILNRAKGDEPAYVVNTYVELPDNLPREVRELGAKLTKGSRTRYEAVKSVESYLKNNYKYSLEPDTLPSGQDFTANFLFVQKIGYCDHFSTAMAVLLRTQGVPARWVKGFAPGRMSEGDPHQFTVSYSDAHSWVEVYFPGVGWVPFDPTPGFEPAEGSTPYPQNITGGSSFGNLVNQMQDAVNYTLRSALAVIPGIVGWLPHTLLMLAAACLAGAMYLLGRAFWPAISGWISLIELPYGRKSRRFPQREQLLRASDKAWKQLYGTYGPRPPGVTGREYIQRIYRIDPKQRGHLDQFLHMWESLYYGANDLDRISTKSFLEHCRQMGPSRG</sequence>
<evidence type="ECO:0000259" key="3">
    <source>
        <dbReference type="SMART" id="SM00460"/>
    </source>
</evidence>
<protein>
    <recommendedName>
        <fullName evidence="3">Transglutaminase-like domain-containing protein</fullName>
    </recommendedName>
</protein>
<feature type="transmembrane region" description="Helical" evidence="2">
    <location>
        <begin position="152"/>
        <end position="170"/>
    </location>
</feature>
<feature type="domain" description="Transglutaminase-like" evidence="3">
    <location>
        <begin position="517"/>
        <end position="589"/>
    </location>
</feature>
<keyword evidence="5" id="KW-1185">Reference proteome</keyword>
<dbReference type="SMART" id="SM00460">
    <property type="entry name" value="TGc"/>
    <property type="match status" value="1"/>
</dbReference>
<dbReference type="Proteomes" id="UP000272464">
    <property type="component" value="Unassembled WGS sequence"/>
</dbReference>
<dbReference type="PANTHER" id="PTHR42736">
    <property type="entry name" value="PROTEIN-GLUTAMINE GAMMA-GLUTAMYLTRANSFERASE"/>
    <property type="match status" value="1"/>
</dbReference>
<keyword evidence="2" id="KW-1133">Transmembrane helix</keyword>
<dbReference type="PANTHER" id="PTHR42736:SF1">
    <property type="entry name" value="PROTEIN-GLUTAMINE GAMMA-GLUTAMYLTRANSFERASE"/>
    <property type="match status" value="1"/>
</dbReference>
<dbReference type="Pfam" id="PF11992">
    <property type="entry name" value="TgpA_N"/>
    <property type="match status" value="1"/>
</dbReference>
<dbReference type="InterPro" id="IPR038765">
    <property type="entry name" value="Papain-like_cys_pep_sf"/>
</dbReference>
<keyword evidence="2" id="KW-0812">Transmembrane</keyword>
<dbReference type="EMBL" id="RZNX01000017">
    <property type="protein sequence ID" value="RUT27691.1"/>
    <property type="molecule type" value="Genomic_DNA"/>
</dbReference>
<gene>
    <name evidence="4" type="ORF">EJP77_20480</name>
</gene>
<evidence type="ECO:0000256" key="1">
    <source>
        <dbReference type="SAM" id="MobiDB-lite"/>
    </source>
</evidence>
<accession>A0A433X0V9</accession>
<organism evidence="4 5">
    <name type="scientific">Paenibacillus zeisoli</name>
    <dbReference type="NCBI Taxonomy" id="2496267"/>
    <lineage>
        <taxon>Bacteria</taxon>
        <taxon>Bacillati</taxon>
        <taxon>Bacillota</taxon>
        <taxon>Bacilli</taxon>
        <taxon>Bacillales</taxon>
        <taxon>Paenibacillaceae</taxon>
        <taxon>Paenibacillus</taxon>
    </lineage>
</organism>
<proteinExistence type="predicted"/>
<feature type="region of interest" description="Disordered" evidence="1">
    <location>
        <begin position="314"/>
        <end position="345"/>
    </location>
</feature>
<dbReference type="Gene3D" id="3.10.620.30">
    <property type="match status" value="1"/>
</dbReference>
<dbReference type="InterPro" id="IPR002931">
    <property type="entry name" value="Transglutaminase-like"/>
</dbReference>
<keyword evidence="2" id="KW-0472">Membrane</keyword>
<comment type="caution">
    <text evidence="4">The sequence shown here is derived from an EMBL/GenBank/DDBJ whole genome shotgun (WGS) entry which is preliminary data.</text>
</comment>
<dbReference type="InterPro" id="IPR021878">
    <property type="entry name" value="TgpA_N"/>
</dbReference>
<reference evidence="4 5" key="1">
    <citation type="submission" date="2018-12" db="EMBL/GenBank/DDBJ databases">
        <authorList>
            <person name="Sun L."/>
            <person name="Chen Z."/>
        </authorList>
    </citation>
    <scope>NUCLEOTIDE SEQUENCE [LARGE SCALE GENOMIC DNA]</scope>
    <source>
        <strain evidence="4 5">3-5-3</strain>
    </source>
</reference>
<dbReference type="RefSeq" id="WP_127201120.1">
    <property type="nucleotide sequence ID" value="NZ_RZNX01000017.1"/>
</dbReference>
<dbReference type="SUPFAM" id="SSF54001">
    <property type="entry name" value="Cysteine proteinases"/>
    <property type="match status" value="1"/>
</dbReference>